<protein>
    <submittedName>
        <fullName evidence="1">Uncharacterized protein</fullName>
    </submittedName>
</protein>
<comment type="caution">
    <text evidence="1">The sequence shown here is derived from an EMBL/GenBank/DDBJ whole genome shotgun (WGS) entry which is preliminary data.</text>
</comment>
<proteinExistence type="predicted"/>
<dbReference type="AlphaFoldDB" id="A0A433EQ21"/>
<accession>A0A433EQ21</accession>
<sequence length="354" mass="41000">MNLSKNQLELLSRRDSHPSEWKQYMKEITSPKDDENEEKVMIDPENVIKKRNQMVQESLARSLGKTKKQIGGKYIRNFITEEPKRKPIFKTDLYLDTAITNQIRPLFVKSIAKPKPKVSPKFAAAKVMPNSVIASFSAPSNRNWAEPQINGAAKESTASKITSVSSGPVEDKYVSTVDPKKRPNLKKLKFRNSYEEKRIKKLDVTIIKSEETLDNAKIKKGANWKASLIDLTLYTQKELKDYQINYADPTKTPDLTINLAENQYTYAGYHPREIRKIERRQVEHNHERLIKEKLIQKNIRKETRYQKKLRQRKVKPKPLPQILINKYLAEGKKVINGFLVDAGENKTGKEQQKK</sequence>
<name>A0A433EQ21_9MOLU</name>
<reference evidence="1 2" key="1">
    <citation type="journal article" date="2019" name="Genome Biol. Evol.">
        <title>Toxin and genome evolution in a Drosophila defensive symbiosis.</title>
        <authorList>
            <person name="Ballinger M.J."/>
            <person name="Gawryluk R.M."/>
            <person name="Perlman S.J."/>
        </authorList>
    </citation>
    <scope>NUCLEOTIDE SEQUENCE [LARGE SCALE GENOMIC DNA]</scope>
    <source>
        <strain evidence="2">sNeo</strain>
    </source>
</reference>
<evidence type="ECO:0000313" key="2">
    <source>
        <dbReference type="Proteomes" id="UP000274545"/>
    </source>
</evidence>
<dbReference type="EMBL" id="RAHC01000007">
    <property type="protein sequence ID" value="RUP76537.1"/>
    <property type="molecule type" value="Genomic_DNA"/>
</dbReference>
<organism evidence="1 2">
    <name type="scientific">Spiroplasma poulsonii</name>
    <dbReference type="NCBI Taxonomy" id="2138"/>
    <lineage>
        <taxon>Bacteria</taxon>
        <taxon>Bacillati</taxon>
        <taxon>Mycoplasmatota</taxon>
        <taxon>Mollicutes</taxon>
        <taxon>Entomoplasmatales</taxon>
        <taxon>Spiroplasmataceae</taxon>
        <taxon>Spiroplasma</taxon>
    </lineage>
</organism>
<dbReference type="RefSeq" id="WP_127093053.1">
    <property type="nucleotide sequence ID" value="NZ_RAHC01000007.1"/>
</dbReference>
<evidence type="ECO:0000313" key="1">
    <source>
        <dbReference type="EMBL" id="RUP76537.1"/>
    </source>
</evidence>
<gene>
    <name evidence="1" type="ORF">D6D54_05735</name>
</gene>
<dbReference type="Proteomes" id="UP000274545">
    <property type="component" value="Unassembled WGS sequence"/>
</dbReference>